<evidence type="ECO:0000313" key="3">
    <source>
        <dbReference type="EnsemblMetazoa" id="XP_019859019.1"/>
    </source>
</evidence>
<feature type="region of interest" description="Disordered" evidence="1">
    <location>
        <begin position="190"/>
        <end position="210"/>
    </location>
</feature>
<dbReference type="KEGG" id="aqu:109587221"/>
<reference evidence="3" key="2">
    <citation type="submission" date="2024-06" db="UniProtKB">
        <authorList>
            <consortium name="EnsemblMetazoa"/>
        </authorList>
    </citation>
    <scope>IDENTIFICATION</scope>
</reference>
<dbReference type="PROSITE" id="PS50835">
    <property type="entry name" value="IG_LIKE"/>
    <property type="match status" value="1"/>
</dbReference>
<dbReference type="RefSeq" id="XP_019859019.1">
    <property type="nucleotide sequence ID" value="XM_020003460.1"/>
</dbReference>
<accession>A0AAN0JQC2</accession>
<evidence type="ECO:0000256" key="1">
    <source>
        <dbReference type="SAM" id="MobiDB-lite"/>
    </source>
</evidence>
<dbReference type="AlphaFoldDB" id="A0AAN0JQC2"/>
<feature type="domain" description="Ig-like" evidence="2">
    <location>
        <begin position="231"/>
        <end position="337"/>
    </location>
</feature>
<organism evidence="3 4">
    <name type="scientific">Amphimedon queenslandica</name>
    <name type="common">Sponge</name>
    <dbReference type="NCBI Taxonomy" id="400682"/>
    <lineage>
        <taxon>Eukaryota</taxon>
        <taxon>Metazoa</taxon>
        <taxon>Porifera</taxon>
        <taxon>Demospongiae</taxon>
        <taxon>Heteroscleromorpha</taxon>
        <taxon>Haplosclerida</taxon>
        <taxon>Niphatidae</taxon>
        <taxon>Amphimedon</taxon>
    </lineage>
</organism>
<keyword evidence="4" id="KW-1185">Reference proteome</keyword>
<dbReference type="Proteomes" id="UP000007879">
    <property type="component" value="Unassembled WGS sequence"/>
</dbReference>
<dbReference type="EnsemblMetazoa" id="XM_020003460.1">
    <property type="protein sequence ID" value="XP_019859019.1"/>
    <property type="gene ID" value="LOC109587221"/>
</dbReference>
<dbReference type="GeneID" id="109587221"/>
<feature type="compositionally biased region" description="Low complexity" evidence="1">
    <location>
        <begin position="201"/>
        <end position="210"/>
    </location>
</feature>
<evidence type="ECO:0000259" key="2">
    <source>
        <dbReference type="PROSITE" id="PS50835"/>
    </source>
</evidence>
<sequence>MELSFYSPASMERRQLVLILFLITASLPTLTISYSHGVPQLKSLCNFITEHGPPEKNISNCGDFKLVMMNATHEIPCYTPNELTTVHMVVTNDDPPCNIKGFFLGIQKKGFNMNKRTLESTRHVCETKNLCKDYVTFSHSALLSIQKMEFKFNFTSKERVELRSTVVFSYSDVINNRSYYFNACPTPTPSSTPSPSPAPSSPSTSVAAPSVTPTPSCPSYNATQIDNFKCPKTVEKYKLTMDHEDNGIKYECTTTGTLRHFVFQSNCTRQEVCSTEDDQVCRWRTFSIRNCEMSLDQRKREFLCTAKDNRKNTLTTKIRIGIEKDSLYTCDVTLLDS</sequence>
<feature type="compositionally biased region" description="Pro residues" evidence="1">
    <location>
        <begin position="190"/>
        <end position="200"/>
    </location>
</feature>
<proteinExistence type="predicted"/>
<reference evidence="4" key="1">
    <citation type="journal article" date="2010" name="Nature">
        <title>The Amphimedon queenslandica genome and the evolution of animal complexity.</title>
        <authorList>
            <person name="Srivastava M."/>
            <person name="Simakov O."/>
            <person name="Chapman J."/>
            <person name="Fahey B."/>
            <person name="Gauthier M.E."/>
            <person name="Mitros T."/>
            <person name="Richards G.S."/>
            <person name="Conaco C."/>
            <person name="Dacre M."/>
            <person name="Hellsten U."/>
            <person name="Larroux C."/>
            <person name="Putnam N.H."/>
            <person name="Stanke M."/>
            <person name="Adamska M."/>
            <person name="Darling A."/>
            <person name="Degnan S.M."/>
            <person name="Oakley T.H."/>
            <person name="Plachetzki D.C."/>
            <person name="Zhai Y."/>
            <person name="Adamski M."/>
            <person name="Calcino A."/>
            <person name="Cummins S.F."/>
            <person name="Goodstein D.M."/>
            <person name="Harris C."/>
            <person name="Jackson D.J."/>
            <person name="Leys S.P."/>
            <person name="Shu S."/>
            <person name="Woodcroft B.J."/>
            <person name="Vervoort M."/>
            <person name="Kosik K.S."/>
            <person name="Manning G."/>
            <person name="Degnan B.M."/>
            <person name="Rokhsar D.S."/>
        </authorList>
    </citation>
    <scope>NUCLEOTIDE SEQUENCE [LARGE SCALE GENOMIC DNA]</scope>
</reference>
<evidence type="ECO:0000313" key="4">
    <source>
        <dbReference type="Proteomes" id="UP000007879"/>
    </source>
</evidence>
<name>A0AAN0JQC2_AMPQE</name>
<dbReference type="InterPro" id="IPR007110">
    <property type="entry name" value="Ig-like_dom"/>
</dbReference>
<protein>
    <recommendedName>
        <fullName evidence="2">Ig-like domain-containing protein</fullName>
    </recommendedName>
</protein>